<dbReference type="GO" id="GO:0006357">
    <property type="term" value="P:regulation of transcription by RNA polymerase II"/>
    <property type="evidence" value="ECO:0007669"/>
    <property type="project" value="InterPro"/>
</dbReference>
<evidence type="ECO:0000256" key="2">
    <source>
        <dbReference type="ARBA" id="ARBA00023242"/>
    </source>
</evidence>
<evidence type="ECO:0000259" key="3">
    <source>
        <dbReference type="PROSITE" id="PS50827"/>
    </source>
</evidence>
<dbReference type="Pfam" id="PF02791">
    <property type="entry name" value="DDT"/>
    <property type="match status" value="1"/>
</dbReference>
<evidence type="ECO:0000313" key="5">
    <source>
        <dbReference type="Proteomes" id="UP000594261"/>
    </source>
</evidence>
<dbReference type="PANTHER" id="PTHR36968">
    <property type="entry name" value="HOMEOBOX-DDT DOMAIN PROTEIN RLT2"/>
    <property type="match status" value="1"/>
</dbReference>
<keyword evidence="2" id="KW-0539">Nucleus</keyword>
<dbReference type="AlphaFoldDB" id="A0A7N2LIG8"/>
<organism evidence="4 5">
    <name type="scientific">Quercus lobata</name>
    <name type="common">Valley oak</name>
    <dbReference type="NCBI Taxonomy" id="97700"/>
    <lineage>
        <taxon>Eukaryota</taxon>
        <taxon>Viridiplantae</taxon>
        <taxon>Streptophyta</taxon>
        <taxon>Embryophyta</taxon>
        <taxon>Tracheophyta</taxon>
        <taxon>Spermatophyta</taxon>
        <taxon>Magnoliopsida</taxon>
        <taxon>eudicotyledons</taxon>
        <taxon>Gunneridae</taxon>
        <taxon>Pentapetalae</taxon>
        <taxon>rosids</taxon>
        <taxon>fabids</taxon>
        <taxon>Fagales</taxon>
        <taxon>Fagaceae</taxon>
        <taxon>Quercus</taxon>
    </lineage>
</organism>
<feature type="domain" description="DDT" evidence="3">
    <location>
        <begin position="62"/>
        <end position="121"/>
    </location>
</feature>
<reference evidence="4 5" key="1">
    <citation type="journal article" date="2016" name="G3 (Bethesda)">
        <title>First Draft Assembly and Annotation of the Genome of a California Endemic Oak Quercus lobata Nee (Fagaceae).</title>
        <authorList>
            <person name="Sork V.L."/>
            <person name="Fitz-Gibbon S.T."/>
            <person name="Puiu D."/>
            <person name="Crepeau M."/>
            <person name="Gugger P.F."/>
            <person name="Sherman R."/>
            <person name="Stevens K."/>
            <person name="Langley C.H."/>
            <person name="Pellegrini M."/>
            <person name="Salzberg S.L."/>
        </authorList>
    </citation>
    <scope>NUCLEOTIDE SEQUENCE [LARGE SCALE GENOMIC DNA]</scope>
    <source>
        <strain evidence="4 5">cv. SW786</strain>
    </source>
</reference>
<dbReference type="Gramene" id="QL04p082212:mrna">
    <property type="protein sequence ID" value="QL04p082212:mrna"/>
    <property type="gene ID" value="QL04p082212"/>
</dbReference>
<accession>A0A7N2LIG8</accession>
<protein>
    <recommendedName>
        <fullName evidence="3">DDT domain-containing protein</fullName>
    </recommendedName>
</protein>
<evidence type="ECO:0000313" key="4">
    <source>
        <dbReference type="EnsemblPlants" id="QL04p082212:mrna"/>
    </source>
</evidence>
<dbReference type="SMART" id="SM00571">
    <property type="entry name" value="DDT"/>
    <property type="match status" value="1"/>
</dbReference>
<dbReference type="Proteomes" id="UP000594261">
    <property type="component" value="Chromosome 4"/>
</dbReference>
<name>A0A7N2LIG8_QUELO</name>
<evidence type="ECO:0000256" key="1">
    <source>
        <dbReference type="ARBA" id="ARBA00004123"/>
    </source>
</evidence>
<dbReference type="InterPro" id="IPR018501">
    <property type="entry name" value="DDT_dom"/>
</dbReference>
<reference evidence="4" key="2">
    <citation type="submission" date="2021-01" db="UniProtKB">
        <authorList>
            <consortium name="EnsemblPlants"/>
        </authorList>
    </citation>
    <scope>IDENTIFICATION</scope>
</reference>
<comment type="subcellular location">
    <subcellularLocation>
        <location evidence="1">Nucleus</location>
    </subcellularLocation>
</comment>
<sequence length="230" mass="25770">MASCPVLSCSAPASMTVHLPACLARVLLLAACSRESPASPSRDTLFSCTLLSKLHSISLTTLTSNPPKYRVWRFLITFADVLKLWPFTLDEFVQAFHDYDSRMLGEIHVALLKLIIKDIEDVARAPSTGLVVNQNSAANPGGGHPQIVKGAYAWGFDIRNWQRHLNPLTWPEIFWQLALFAGFGPQLKKRSIRWSYSHENDEVTAFLYSAFGIYTLMHCIKLLFCISSIL</sequence>
<dbReference type="EMBL" id="LRBV02000004">
    <property type="status" value="NOT_ANNOTATED_CDS"/>
    <property type="molecule type" value="Genomic_DNA"/>
</dbReference>
<dbReference type="InterPro" id="IPR044977">
    <property type="entry name" value="RLT1-3"/>
</dbReference>
<dbReference type="InParanoid" id="A0A7N2LIG8"/>
<dbReference type="PROSITE" id="PS50827">
    <property type="entry name" value="DDT"/>
    <property type="match status" value="1"/>
</dbReference>
<dbReference type="GO" id="GO:0005634">
    <property type="term" value="C:nucleus"/>
    <property type="evidence" value="ECO:0007669"/>
    <property type="project" value="UniProtKB-SubCell"/>
</dbReference>
<keyword evidence="5" id="KW-1185">Reference proteome</keyword>
<dbReference type="EnsemblPlants" id="QL04p082212:mrna">
    <property type="protein sequence ID" value="QL04p082212:mrna"/>
    <property type="gene ID" value="QL04p082212"/>
</dbReference>
<dbReference type="PANTHER" id="PTHR36968:SF13">
    <property type="entry name" value="HOMEOBOX-DDT DOMAIN PROTEIN RLT1"/>
    <property type="match status" value="1"/>
</dbReference>
<proteinExistence type="predicted"/>